<organism evidence="2 3">
    <name type="scientific">Paenisporosarcina macmurdoensis</name>
    <dbReference type="NCBI Taxonomy" id="212659"/>
    <lineage>
        <taxon>Bacteria</taxon>
        <taxon>Bacillati</taxon>
        <taxon>Bacillota</taxon>
        <taxon>Bacilli</taxon>
        <taxon>Bacillales</taxon>
        <taxon>Caryophanaceae</taxon>
        <taxon>Paenisporosarcina</taxon>
    </lineage>
</organism>
<feature type="signal peptide" evidence="1">
    <location>
        <begin position="1"/>
        <end position="23"/>
    </location>
</feature>
<evidence type="ECO:0000256" key="1">
    <source>
        <dbReference type="SAM" id="SignalP"/>
    </source>
</evidence>
<reference evidence="3" key="1">
    <citation type="journal article" date="2019" name="Int. J. Syst. Evol. Microbiol.">
        <title>The Global Catalogue of Microorganisms (GCM) 10K type strain sequencing project: providing services to taxonomists for standard genome sequencing and annotation.</title>
        <authorList>
            <consortium name="The Broad Institute Genomics Platform"/>
            <consortium name="The Broad Institute Genome Sequencing Center for Infectious Disease"/>
            <person name="Wu L."/>
            <person name="Ma J."/>
        </authorList>
    </citation>
    <scope>NUCLEOTIDE SEQUENCE [LARGE SCALE GENOMIC DNA]</scope>
    <source>
        <strain evidence="3">CCUG 54527</strain>
    </source>
</reference>
<dbReference type="RefSeq" id="WP_377735065.1">
    <property type="nucleotide sequence ID" value="NZ_JBHSRI010000025.1"/>
</dbReference>
<keyword evidence="3" id="KW-1185">Reference proteome</keyword>
<evidence type="ECO:0008006" key="4">
    <source>
        <dbReference type="Google" id="ProtNLM"/>
    </source>
</evidence>
<dbReference type="EMBL" id="JBHSRI010000025">
    <property type="protein sequence ID" value="MFC6040555.1"/>
    <property type="molecule type" value="Genomic_DNA"/>
</dbReference>
<proteinExistence type="predicted"/>
<accession>A0ABW1L980</accession>
<protein>
    <recommendedName>
        <fullName evidence="4">DUF3347 domain-containing protein</fullName>
    </recommendedName>
</protein>
<feature type="chain" id="PRO_5047107769" description="DUF3347 domain-containing protein" evidence="1">
    <location>
        <begin position="24"/>
        <end position="153"/>
    </location>
</feature>
<name>A0ABW1L980_9BACL</name>
<evidence type="ECO:0000313" key="2">
    <source>
        <dbReference type="EMBL" id="MFC6040555.1"/>
    </source>
</evidence>
<comment type="caution">
    <text evidence="2">The sequence shown here is derived from an EMBL/GenBank/DDBJ whole genome shotgun (WGS) entry which is preliminary data.</text>
</comment>
<keyword evidence="1" id="KW-0732">Signal</keyword>
<evidence type="ECO:0000313" key="3">
    <source>
        <dbReference type="Proteomes" id="UP001596170"/>
    </source>
</evidence>
<gene>
    <name evidence="2" type="ORF">ACFPYN_14100</name>
</gene>
<dbReference type="Proteomes" id="UP001596170">
    <property type="component" value="Unassembled WGS sequence"/>
</dbReference>
<sequence length="153" mass="17074">MKKIFTILLTVSLFLGLSTSVFASSNEDYTKGIQLIELANLSIDEMIAQGVAEADELQGNFLIELGKVEAMLESATDDKQVAKLNEEKGKLNTKYNEKLDEIIERVYEETLQLSNETLAKAAEYGVMAECSWVLVEFADRSVLIDPLRIVGEY</sequence>